<organism evidence="1 2">
    <name type="scientific">Collybia nuda</name>
    <dbReference type="NCBI Taxonomy" id="64659"/>
    <lineage>
        <taxon>Eukaryota</taxon>
        <taxon>Fungi</taxon>
        <taxon>Dikarya</taxon>
        <taxon>Basidiomycota</taxon>
        <taxon>Agaricomycotina</taxon>
        <taxon>Agaricomycetes</taxon>
        <taxon>Agaricomycetidae</taxon>
        <taxon>Agaricales</taxon>
        <taxon>Tricholomatineae</taxon>
        <taxon>Clitocybaceae</taxon>
        <taxon>Collybia</taxon>
    </lineage>
</organism>
<dbReference type="OrthoDB" id="58416at2759"/>
<accession>A0A9P5XW78</accession>
<reference evidence="1" key="1">
    <citation type="submission" date="2020-11" db="EMBL/GenBank/DDBJ databases">
        <authorList>
            <consortium name="DOE Joint Genome Institute"/>
            <person name="Ahrendt S."/>
            <person name="Riley R."/>
            <person name="Andreopoulos W."/>
            <person name="Labutti K."/>
            <person name="Pangilinan J."/>
            <person name="Ruiz-Duenas F.J."/>
            <person name="Barrasa J.M."/>
            <person name="Sanchez-Garcia M."/>
            <person name="Camarero S."/>
            <person name="Miyauchi S."/>
            <person name="Serrano A."/>
            <person name="Linde D."/>
            <person name="Babiker R."/>
            <person name="Drula E."/>
            <person name="Ayuso-Fernandez I."/>
            <person name="Pacheco R."/>
            <person name="Padilla G."/>
            <person name="Ferreira P."/>
            <person name="Barriuso J."/>
            <person name="Kellner H."/>
            <person name="Castanera R."/>
            <person name="Alfaro M."/>
            <person name="Ramirez L."/>
            <person name="Pisabarro A.G."/>
            <person name="Kuo A."/>
            <person name="Tritt A."/>
            <person name="Lipzen A."/>
            <person name="He G."/>
            <person name="Yan M."/>
            <person name="Ng V."/>
            <person name="Cullen D."/>
            <person name="Martin F."/>
            <person name="Rosso M.-N."/>
            <person name="Henrissat B."/>
            <person name="Hibbett D."/>
            <person name="Martinez A.T."/>
            <person name="Grigoriev I.V."/>
        </authorList>
    </citation>
    <scope>NUCLEOTIDE SEQUENCE</scope>
    <source>
        <strain evidence="1">CBS 247.69</strain>
    </source>
</reference>
<protein>
    <recommendedName>
        <fullName evidence="3">Hemerythrin-like domain-containing protein</fullName>
    </recommendedName>
</protein>
<evidence type="ECO:0000313" key="2">
    <source>
        <dbReference type="Proteomes" id="UP000807353"/>
    </source>
</evidence>
<dbReference type="InterPro" id="IPR053206">
    <property type="entry name" value="Dimeric_xanthone_biosynth"/>
</dbReference>
<dbReference type="PANTHER" id="PTHR38048:SF2">
    <property type="entry name" value="HEMERYTHRIN-LIKE DOMAIN-CONTAINING PROTEIN"/>
    <property type="match status" value="1"/>
</dbReference>
<dbReference type="AlphaFoldDB" id="A0A9P5XW78"/>
<sequence length="206" mass="23673">MAAPTDPYALLHFNTIYAHQTYKYGYDTILSHLKSPPLDDLQNFLGYCEAWAMAIEVHHDSEMDFSGEIEQHKVIHDTLDKILATIYDARTDLSKFDATKMNALMLEFKGPLFAHLDEEVEHVYASKLKEANFAEKDVLAMIADLDKHAKGTGDPFKIAPFICNHTPPEHKDVWPSMSWILRKVLIPYILAKRYSGYWKYSPYAMS</sequence>
<evidence type="ECO:0000313" key="1">
    <source>
        <dbReference type="EMBL" id="KAF9457829.1"/>
    </source>
</evidence>
<gene>
    <name evidence="1" type="ORF">BDZ94DRAFT_1336895</name>
</gene>
<comment type="caution">
    <text evidence="1">The sequence shown here is derived from an EMBL/GenBank/DDBJ whole genome shotgun (WGS) entry which is preliminary data.</text>
</comment>
<dbReference type="Proteomes" id="UP000807353">
    <property type="component" value="Unassembled WGS sequence"/>
</dbReference>
<name>A0A9P5XW78_9AGAR</name>
<dbReference type="EMBL" id="MU150357">
    <property type="protein sequence ID" value="KAF9457829.1"/>
    <property type="molecule type" value="Genomic_DNA"/>
</dbReference>
<keyword evidence="2" id="KW-1185">Reference proteome</keyword>
<evidence type="ECO:0008006" key="3">
    <source>
        <dbReference type="Google" id="ProtNLM"/>
    </source>
</evidence>
<dbReference type="PANTHER" id="PTHR38048">
    <property type="entry name" value="EXPRESSED PROTEIN"/>
    <property type="match status" value="1"/>
</dbReference>
<proteinExistence type="predicted"/>